<organism evidence="1 2">
    <name type="scientific">Spirosoma agri</name>
    <dbReference type="NCBI Taxonomy" id="1987381"/>
    <lineage>
        <taxon>Bacteria</taxon>
        <taxon>Pseudomonadati</taxon>
        <taxon>Bacteroidota</taxon>
        <taxon>Cytophagia</taxon>
        <taxon>Cytophagales</taxon>
        <taxon>Cytophagaceae</taxon>
        <taxon>Spirosoma</taxon>
    </lineage>
</organism>
<dbReference type="PANTHER" id="PTHR43434:SF13">
    <property type="entry name" value="PHOSPHOGLYCOLATE PHOSPHATASE"/>
    <property type="match status" value="1"/>
</dbReference>
<dbReference type="InterPro" id="IPR036412">
    <property type="entry name" value="HAD-like_sf"/>
</dbReference>
<dbReference type="NCBIfam" id="TIGR01549">
    <property type="entry name" value="HAD-SF-IA-v1"/>
    <property type="match status" value="1"/>
</dbReference>
<dbReference type="GO" id="GO:0008967">
    <property type="term" value="F:phosphoglycolate phosphatase activity"/>
    <property type="evidence" value="ECO:0007669"/>
    <property type="project" value="TreeGrafter"/>
</dbReference>
<dbReference type="PANTHER" id="PTHR43434">
    <property type="entry name" value="PHOSPHOGLYCOLATE PHOSPHATASE"/>
    <property type="match status" value="1"/>
</dbReference>
<name>A0A6M0IJA1_9BACT</name>
<dbReference type="Gene3D" id="1.10.150.240">
    <property type="entry name" value="Putative phosphatase, domain 2"/>
    <property type="match status" value="1"/>
</dbReference>
<evidence type="ECO:0000313" key="2">
    <source>
        <dbReference type="Proteomes" id="UP000477386"/>
    </source>
</evidence>
<dbReference type="EMBL" id="JAAGNZ010000001">
    <property type="protein sequence ID" value="NEU68376.1"/>
    <property type="molecule type" value="Genomic_DNA"/>
</dbReference>
<gene>
    <name evidence="1" type="ORF">GK091_15905</name>
</gene>
<dbReference type="GO" id="GO:0006281">
    <property type="term" value="P:DNA repair"/>
    <property type="evidence" value="ECO:0007669"/>
    <property type="project" value="TreeGrafter"/>
</dbReference>
<keyword evidence="1" id="KW-0378">Hydrolase</keyword>
<dbReference type="InterPro" id="IPR041492">
    <property type="entry name" value="HAD_2"/>
</dbReference>
<proteinExistence type="predicted"/>
<dbReference type="InterPro" id="IPR023198">
    <property type="entry name" value="PGP-like_dom2"/>
</dbReference>
<dbReference type="InterPro" id="IPR023214">
    <property type="entry name" value="HAD_sf"/>
</dbReference>
<dbReference type="InterPro" id="IPR050155">
    <property type="entry name" value="HAD-like_hydrolase_sf"/>
</dbReference>
<evidence type="ECO:0000313" key="1">
    <source>
        <dbReference type="EMBL" id="NEU68376.1"/>
    </source>
</evidence>
<dbReference type="AlphaFoldDB" id="A0A6M0IJA1"/>
<sequence length="214" mass="23826">MRYKLIIFDFDGTLADTFPYFLRTINTLATTYNFPAIEPEEVEQLRGLDARQLMKRANLPAWKIPVIASSFMQRMAQDIDQIRLFDGIPELLTTIASQGVQLAIVSSNSEENIRRVLGPDCASLITYYGCGSSLFGKHHKFKRAMAKSGVTPNETLCIGDEVRDIEAAQEAAIAIGAVTWGYTRPDVLATYTGVALFHTTNDIIRMALGHHVRN</sequence>
<dbReference type="SFLD" id="SFLDG01129">
    <property type="entry name" value="C1.5:_HAD__Beta-PGM__Phosphata"/>
    <property type="match status" value="1"/>
</dbReference>
<dbReference type="Gene3D" id="3.40.50.1000">
    <property type="entry name" value="HAD superfamily/HAD-like"/>
    <property type="match status" value="1"/>
</dbReference>
<dbReference type="SFLD" id="SFLDS00003">
    <property type="entry name" value="Haloacid_Dehalogenase"/>
    <property type="match status" value="1"/>
</dbReference>
<dbReference type="InterPro" id="IPR006439">
    <property type="entry name" value="HAD-SF_hydro_IA"/>
</dbReference>
<reference evidence="1 2" key="1">
    <citation type="submission" date="2020-02" db="EMBL/GenBank/DDBJ databases">
        <title>Draft genome sequence of two Spirosoma agri KCTC 52727 and Spirosoma terrae KCTC 52035.</title>
        <authorList>
            <person name="Rojas J."/>
            <person name="Ambika Manirajan B."/>
            <person name="Ratering S."/>
            <person name="Suarez C."/>
            <person name="Schnell S."/>
        </authorList>
    </citation>
    <scope>NUCLEOTIDE SEQUENCE [LARGE SCALE GENOMIC DNA]</scope>
    <source>
        <strain evidence="1 2">KCTC 52727</strain>
    </source>
</reference>
<dbReference type="SUPFAM" id="SSF56784">
    <property type="entry name" value="HAD-like"/>
    <property type="match status" value="1"/>
</dbReference>
<comment type="caution">
    <text evidence="1">The sequence shown here is derived from an EMBL/GenBank/DDBJ whole genome shotgun (WGS) entry which is preliminary data.</text>
</comment>
<protein>
    <submittedName>
        <fullName evidence="1">HAD-IA family hydrolase</fullName>
    </submittedName>
</protein>
<dbReference type="Proteomes" id="UP000477386">
    <property type="component" value="Unassembled WGS sequence"/>
</dbReference>
<dbReference type="GO" id="GO:0005829">
    <property type="term" value="C:cytosol"/>
    <property type="evidence" value="ECO:0007669"/>
    <property type="project" value="TreeGrafter"/>
</dbReference>
<dbReference type="Pfam" id="PF13419">
    <property type="entry name" value="HAD_2"/>
    <property type="match status" value="1"/>
</dbReference>
<accession>A0A6M0IJA1</accession>
<keyword evidence="2" id="KW-1185">Reference proteome</keyword>